<accession>A0ABR1LE39</accession>
<sequence>MTMPPPLEAASAELVSTCGEITRISDFGCKDGVSDEPQGQVELENKKAMIACNESNDTPPSNPVLPAAAGLKRKRGRPTKEESALRAQAMALHERSTRATIGKRKRGRPRKEEDVQAQSKLSFPSRARKPTCGAEKASKKPDTAGKPGFPPLYCGGSRREEACNTVNTTTTERPADDSDFRAEVKQLRLAQERQLEIITEQTLNIYKLNAEQSRQGSEIRQLKQELQASRQPPCGDKEKEGEEDDDVDQPLVRTLAKLLYCMDKLFEHIFTRRMRTSDRFLSDIRVELGDERIGVEVLDCRESKSDIRRQTCMRREREDQPSRQTRSWIGQPAGRPAVPPGRTGTSPWVGPFEDGRVPRQPTRSGNDGSMPRHAMQGAGDAMGWARVFSDGHLAQEMLVEQEERFKVIYAAAAEKSKHVCLFTLCLLNPSPRPLIILLRLAGT</sequence>
<dbReference type="EMBL" id="JBBPDW010000046">
    <property type="protein sequence ID" value="KAK7533487.1"/>
    <property type="molecule type" value="Genomic_DNA"/>
</dbReference>
<dbReference type="Proteomes" id="UP001365128">
    <property type="component" value="Unassembled WGS sequence"/>
</dbReference>
<organism evidence="2 3">
    <name type="scientific">Phyllosticta citricarpa</name>
    <dbReference type="NCBI Taxonomy" id="55181"/>
    <lineage>
        <taxon>Eukaryota</taxon>
        <taxon>Fungi</taxon>
        <taxon>Dikarya</taxon>
        <taxon>Ascomycota</taxon>
        <taxon>Pezizomycotina</taxon>
        <taxon>Dothideomycetes</taxon>
        <taxon>Dothideomycetes incertae sedis</taxon>
        <taxon>Botryosphaeriales</taxon>
        <taxon>Phyllostictaceae</taxon>
        <taxon>Phyllosticta</taxon>
    </lineage>
</organism>
<name>A0ABR1LE39_9PEZI</name>
<evidence type="ECO:0000256" key="1">
    <source>
        <dbReference type="SAM" id="MobiDB-lite"/>
    </source>
</evidence>
<reference evidence="2 3" key="1">
    <citation type="submission" date="2024-04" db="EMBL/GenBank/DDBJ databases">
        <title>Phyllosticta paracitricarpa is synonymous to the EU quarantine fungus P. citricarpa based on phylogenomic analyses.</title>
        <authorList>
            <consortium name="Lawrence Berkeley National Laboratory"/>
            <person name="Van Ingen-Buijs V.A."/>
            <person name="Van Westerhoven A.C."/>
            <person name="Haridas S."/>
            <person name="Skiadas P."/>
            <person name="Martin F."/>
            <person name="Groenewald J.Z."/>
            <person name="Crous P.W."/>
            <person name="Seidl M.F."/>
        </authorList>
    </citation>
    <scope>NUCLEOTIDE SEQUENCE [LARGE SCALE GENOMIC DNA]</scope>
    <source>
        <strain evidence="2 3">CBS 122670</strain>
    </source>
</reference>
<feature type="region of interest" description="Disordered" evidence="1">
    <location>
        <begin position="313"/>
        <end position="373"/>
    </location>
</feature>
<gene>
    <name evidence="2" type="ORF">IWX46DRAFT_668352</name>
</gene>
<evidence type="ECO:0000313" key="2">
    <source>
        <dbReference type="EMBL" id="KAK7533487.1"/>
    </source>
</evidence>
<keyword evidence="3" id="KW-1185">Reference proteome</keyword>
<feature type="region of interest" description="Disordered" evidence="1">
    <location>
        <begin position="224"/>
        <end position="248"/>
    </location>
</feature>
<proteinExistence type="predicted"/>
<feature type="region of interest" description="Disordered" evidence="1">
    <location>
        <begin position="53"/>
        <end position="158"/>
    </location>
</feature>
<protein>
    <submittedName>
        <fullName evidence="2">Uncharacterized protein</fullName>
    </submittedName>
</protein>
<comment type="caution">
    <text evidence="2">The sequence shown here is derived from an EMBL/GenBank/DDBJ whole genome shotgun (WGS) entry which is preliminary data.</text>
</comment>
<evidence type="ECO:0000313" key="3">
    <source>
        <dbReference type="Proteomes" id="UP001365128"/>
    </source>
</evidence>